<proteinExistence type="predicted"/>
<reference evidence="4" key="1">
    <citation type="submission" date="2022-11" db="UniProtKB">
        <authorList>
            <consortium name="WormBaseParasite"/>
        </authorList>
    </citation>
    <scope>IDENTIFICATION</scope>
</reference>
<keyword evidence="1" id="KW-1133">Transmembrane helix</keyword>
<accession>A0A915E5N2</accession>
<evidence type="ECO:0000256" key="1">
    <source>
        <dbReference type="SAM" id="Phobius"/>
    </source>
</evidence>
<feature type="transmembrane region" description="Helical" evidence="1">
    <location>
        <begin position="102"/>
        <end position="123"/>
    </location>
</feature>
<evidence type="ECO:0000256" key="2">
    <source>
        <dbReference type="SAM" id="SignalP"/>
    </source>
</evidence>
<evidence type="ECO:0000313" key="4">
    <source>
        <dbReference type="WBParaSite" id="jg2824"/>
    </source>
</evidence>
<keyword evidence="1" id="KW-0472">Membrane</keyword>
<dbReference type="WBParaSite" id="jg2824">
    <property type="protein sequence ID" value="jg2824"/>
    <property type="gene ID" value="jg2824"/>
</dbReference>
<evidence type="ECO:0000313" key="3">
    <source>
        <dbReference type="Proteomes" id="UP000887574"/>
    </source>
</evidence>
<organism evidence="3 4">
    <name type="scientific">Ditylenchus dipsaci</name>
    <dbReference type="NCBI Taxonomy" id="166011"/>
    <lineage>
        <taxon>Eukaryota</taxon>
        <taxon>Metazoa</taxon>
        <taxon>Ecdysozoa</taxon>
        <taxon>Nematoda</taxon>
        <taxon>Chromadorea</taxon>
        <taxon>Rhabditida</taxon>
        <taxon>Tylenchina</taxon>
        <taxon>Tylenchomorpha</taxon>
        <taxon>Sphaerularioidea</taxon>
        <taxon>Anguinidae</taxon>
        <taxon>Anguininae</taxon>
        <taxon>Ditylenchus</taxon>
    </lineage>
</organism>
<feature type="signal peptide" evidence="2">
    <location>
        <begin position="1"/>
        <end position="16"/>
    </location>
</feature>
<name>A0A915E5N2_9BILA</name>
<dbReference type="Proteomes" id="UP000887574">
    <property type="component" value="Unplaced"/>
</dbReference>
<sequence>MLTIIWLLLTLLLAVGQLLVVAQTDWLVHGPLHQGVYALCYHNHCQWRQFQHSNLAMGILLGFFLANFMLWVTLVLTMASMFRTACDKDREGCLRVGKVVDLAANAQFFSGLLTGVSLALMPFDMQEIFCTTNELLKSIANCSVVCAIDKLNCYVWCLDYDSESTLPRQQFDFSPGQWIPFEAKRNVDETFEYLSVNEIAPKFPTQATFGVVTVSSADLICRFID</sequence>
<protein>
    <submittedName>
        <fullName evidence="4">Uncharacterized protein</fullName>
    </submittedName>
</protein>
<dbReference type="AlphaFoldDB" id="A0A915E5N2"/>
<feature type="transmembrane region" description="Helical" evidence="1">
    <location>
        <begin position="56"/>
        <end position="82"/>
    </location>
</feature>
<keyword evidence="2" id="KW-0732">Signal</keyword>
<keyword evidence="3" id="KW-1185">Reference proteome</keyword>
<keyword evidence="1" id="KW-0812">Transmembrane</keyword>
<feature type="chain" id="PRO_5038047210" evidence="2">
    <location>
        <begin position="17"/>
        <end position="225"/>
    </location>
</feature>